<dbReference type="InterPro" id="IPR011639">
    <property type="entry name" value="MethylTrfase_TaqI-like_dom"/>
</dbReference>
<organism evidence="7 8">
    <name type="scientific">Microcystis aeruginosa NIES-44</name>
    <dbReference type="NCBI Taxonomy" id="449439"/>
    <lineage>
        <taxon>Bacteria</taxon>
        <taxon>Bacillati</taxon>
        <taxon>Cyanobacteriota</taxon>
        <taxon>Cyanophyceae</taxon>
        <taxon>Oscillatoriophycideae</taxon>
        <taxon>Chroococcales</taxon>
        <taxon>Microcystaceae</taxon>
        <taxon>Microcystis</taxon>
    </lineage>
</organism>
<keyword evidence="4" id="KW-0949">S-adenosyl-L-methionine</keyword>
<reference evidence="8" key="1">
    <citation type="journal article" date="2015" name="Genome">
        <title>Whole Genome Sequence of the Non-Microcystin-Producing Microcystis aeruginosa Strain NIES-44.</title>
        <authorList>
            <person name="Okano K."/>
            <person name="Miyata N."/>
            <person name="Ozaki Y."/>
        </authorList>
    </citation>
    <scope>NUCLEOTIDE SEQUENCE [LARGE SCALE GENOMIC DNA]</scope>
    <source>
        <strain evidence="8">NIES-44</strain>
    </source>
</reference>
<feature type="domain" description="Type II methyltransferase M.TaqI-like" evidence="6">
    <location>
        <begin position="551"/>
        <end position="821"/>
    </location>
</feature>
<dbReference type="RefSeq" id="WP_193745589.1">
    <property type="nucleotide sequence ID" value="NZ_BBPA01000005.1"/>
</dbReference>
<protein>
    <recommendedName>
        <fullName evidence="1">site-specific DNA-methyltransferase (adenine-specific)</fullName>
        <ecNumber evidence="1">2.1.1.72</ecNumber>
    </recommendedName>
</protein>
<evidence type="ECO:0000256" key="4">
    <source>
        <dbReference type="ARBA" id="ARBA00022691"/>
    </source>
</evidence>
<dbReference type="PRINTS" id="PR00507">
    <property type="entry name" value="N12N6MTFRASE"/>
</dbReference>
<dbReference type="Pfam" id="PF07669">
    <property type="entry name" value="Eco57I"/>
    <property type="match status" value="1"/>
</dbReference>
<dbReference type="InterPro" id="IPR029063">
    <property type="entry name" value="SAM-dependent_MTases_sf"/>
</dbReference>
<dbReference type="REBASE" id="110226">
    <property type="entry name" value="Mae44ORF2306P"/>
</dbReference>
<name>A0A0A1VQ52_MICAE</name>
<evidence type="ECO:0000256" key="2">
    <source>
        <dbReference type="ARBA" id="ARBA00022603"/>
    </source>
</evidence>
<dbReference type="GO" id="GO:0032259">
    <property type="term" value="P:methylation"/>
    <property type="evidence" value="ECO:0007669"/>
    <property type="project" value="UniProtKB-KW"/>
</dbReference>
<dbReference type="PANTHER" id="PTHR33841:SF1">
    <property type="entry name" value="DNA METHYLTRANSFERASE A"/>
    <property type="match status" value="1"/>
</dbReference>
<comment type="caution">
    <text evidence="7">The sequence shown here is derived from an EMBL/GenBank/DDBJ whole genome shotgun (WGS) entry which is preliminary data.</text>
</comment>
<keyword evidence="2" id="KW-0489">Methyltransferase</keyword>
<dbReference type="InterPro" id="IPR050953">
    <property type="entry name" value="N4_N6_ade-DNA_methylase"/>
</dbReference>
<keyword evidence="3" id="KW-0808">Transferase</keyword>
<dbReference type="Proteomes" id="UP000030321">
    <property type="component" value="Unassembled WGS sequence"/>
</dbReference>
<dbReference type="EMBL" id="BBPA01000005">
    <property type="protein sequence ID" value="GAL91593.1"/>
    <property type="molecule type" value="Genomic_DNA"/>
</dbReference>
<dbReference type="SUPFAM" id="SSF53335">
    <property type="entry name" value="S-adenosyl-L-methionine-dependent methyltransferases"/>
    <property type="match status" value="1"/>
</dbReference>
<proteinExistence type="predicted"/>
<dbReference type="Gene3D" id="3.40.50.150">
    <property type="entry name" value="Vaccinia Virus protein VP39"/>
    <property type="match status" value="2"/>
</dbReference>
<accession>A0A0A1VQ52</accession>
<sequence length="1331" mass="153162">MNNAAAYRIAGNLLASDMTTEIASGEKDGQSNIHFGLERSIKLEDEIAFVWGEAKDQWQIFQRRLKRLGESDTGTSTTREFWVIPLLKLLGYQPVLQERAETVDGQTFAISHRAGFGDGTGDLSPLESPPVHIVSCKQSLEQRPPSGRPRLSAHALVQEYLNRTEHLWGVVTNGLRWRLLRDCSLMTRLTFIEFDLEQIVQNENYAEFCLFYRLFHRTRLPWGVEDVDSCFLEVYHQDALEQGGRVRERLRDGVEQALLLLGTGFLQHRQNQRLREAINSRELSERDYYRSLLLLIYRLLFLMVAESRNLLLAGEDEGKARIYSEYYSVFRLRALAERKSYLREGFQDNWQGLRVTFSLFDESWRGELLGLSPLNGDLFGSNSLKLLEDLAIDNHDLLLAIRHLSLYENRGQLRRVNYAALDVEELGSVYESLLDFTPRIVNESVSYRFLLVIGSDRKTTGSYYTPPALVGQLIKSALEPVIADKLKGKESPEEKEKALLSLTVCDPACGSGHFLLAAARRIGKELARVRSGEDQPSPEEIGKATRDVIQNCIYGVDLNPLAVDLCKVALWIEGFCKGFPLNFLDHRIKCGNSLVGVMDLDVLKEGIPDEAYQAVTGDDKSLATKLKKSNKEQCKVPKGQLSLFQDIDFEVRQGNYAEGSRDLNRITDSTPAEYHRKQERYEELRADSQWWQDFSACNLWTAAFFMPLTEANLQLIPTTEALRRLLREAEQRQQRNPLQGSLFADGETSSSTPFSVTRIVEAANNLAREQRFFHWCLEFPEVFAEGGFSCVLGNPPWELLQIAEKEFFASKDESIANEKDSSKRKKQIQQLAKTNPQLLQMFENTKHDADAQNKFIRESGRFLLTLRGKINTYSVFAELVKNLMSSQGKSAVIIKSGIATDDSNKDFIQNVVSNCLLTSFFDFNNEDYLFKDIEHTVSFAILTLSNIPCSQVYFASQLRNLNQLKNPLKLYELSSDEISLFNPNTLNLPIFQSIEDLKLVRKIYQKNPVLDNIKKEENHWEAVLRQGLFNMTTERKIFRTESELIANNFILKQNIYIKENIIYLPLYESKNTDQYNHRFASFEGIEEEARYRNRPPMNEATEQQLSNLGWQIKPRYWVQDQSIYLKIPEQWKYNWLIGFRNAINAFADSRSVRFTIIPKCGVGNSMPLIFSEEKPKRLCCLVANFNSLTLDYVAKQKASGGNLNFYVVKQLPIIPPDRYTEEDIDFISSRVLELVYTAYDMKPFAEDMGHYGEPFIWDEDRRAKLRAELDAKYAKLYGLTRDELRYILDPADVYGEDFPSETFRVLKNNEMKKYGEYRTRRLVLEAWDSMK</sequence>
<evidence type="ECO:0000256" key="1">
    <source>
        <dbReference type="ARBA" id="ARBA00011900"/>
    </source>
</evidence>
<evidence type="ECO:0000313" key="8">
    <source>
        <dbReference type="Proteomes" id="UP000030321"/>
    </source>
</evidence>
<evidence type="ECO:0000256" key="3">
    <source>
        <dbReference type="ARBA" id="ARBA00022679"/>
    </source>
</evidence>
<evidence type="ECO:0000259" key="6">
    <source>
        <dbReference type="Pfam" id="PF07669"/>
    </source>
</evidence>
<gene>
    <name evidence="7" type="ORF">N44_02306</name>
</gene>
<dbReference type="EC" id="2.1.1.72" evidence="1"/>
<dbReference type="PANTHER" id="PTHR33841">
    <property type="entry name" value="DNA METHYLTRANSFERASE YEEA-RELATED"/>
    <property type="match status" value="1"/>
</dbReference>
<evidence type="ECO:0000256" key="5">
    <source>
        <dbReference type="ARBA" id="ARBA00047942"/>
    </source>
</evidence>
<dbReference type="GO" id="GO:0009007">
    <property type="term" value="F:site-specific DNA-methyltransferase (adenine-specific) activity"/>
    <property type="evidence" value="ECO:0007669"/>
    <property type="project" value="UniProtKB-EC"/>
</dbReference>
<evidence type="ECO:0000313" key="7">
    <source>
        <dbReference type="EMBL" id="GAL91593.1"/>
    </source>
</evidence>
<comment type="catalytic activity">
    <reaction evidence="5">
        <text>a 2'-deoxyadenosine in DNA + S-adenosyl-L-methionine = an N(6)-methyl-2'-deoxyadenosine in DNA + S-adenosyl-L-homocysteine + H(+)</text>
        <dbReference type="Rhea" id="RHEA:15197"/>
        <dbReference type="Rhea" id="RHEA-COMP:12418"/>
        <dbReference type="Rhea" id="RHEA-COMP:12419"/>
        <dbReference type="ChEBI" id="CHEBI:15378"/>
        <dbReference type="ChEBI" id="CHEBI:57856"/>
        <dbReference type="ChEBI" id="CHEBI:59789"/>
        <dbReference type="ChEBI" id="CHEBI:90615"/>
        <dbReference type="ChEBI" id="CHEBI:90616"/>
        <dbReference type="EC" id="2.1.1.72"/>
    </reaction>
</comment>
<dbReference type="GO" id="GO:0006304">
    <property type="term" value="P:DNA modification"/>
    <property type="evidence" value="ECO:0007669"/>
    <property type="project" value="InterPro"/>
</dbReference>